<organism evidence="1">
    <name type="scientific">Arion vulgaris</name>
    <dbReference type="NCBI Taxonomy" id="1028688"/>
    <lineage>
        <taxon>Eukaryota</taxon>
        <taxon>Metazoa</taxon>
        <taxon>Spiralia</taxon>
        <taxon>Lophotrochozoa</taxon>
        <taxon>Mollusca</taxon>
        <taxon>Gastropoda</taxon>
        <taxon>Heterobranchia</taxon>
        <taxon>Euthyneura</taxon>
        <taxon>Panpulmonata</taxon>
        <taxon>Eupulmonata</taxon>
        <taxon>Stylommatophora</taxon>
        <taxon>Helicina</taxon>
        <taxon>Arionoidea</taxon>
        <taxon>Arionidae</taxon>
        <taxon>Arion</taxon>
    </lineage>
</organism>
<gene>
    <name evidence="1" type="primary">ORF169922</name>
</gene>
<accession>A0A0B7BAD3</accession>
<name>A0A0B7BAD3_9EUPU</name>
<evidence type="ECO:0000313" key="1">
    <source>
        <dbReference type="EMBL" id="CEK89271.1"/>
    </source>
</evidence>
<protein>
    <submittedName>
        <fullName evidence="1">Uncharacterized protein</fullName>
    </submittedName>
</protein>
<reference evidence="1" key="1">
    <citation type="submission" date="2014-12" db="EMBL/GenBank/DDBJ databases">
        <title>Insight into the proteome of Arion vulgaris.</title>
        <authorList>
            <person name="Aradska J."/>
            <person name="Bulat T."/>
            <person name="Smidak R."/>
            <person name="Sarate P."/>
            <person name="Gangsoo J."/>
            <person name="Sialana F."/>
            <person name="Bilban M."/>
            <person name="Lubec G."/>
        </authorList>
    </citation>
    <scope>NUCLEOTIDE SEQUENCE</scope>
    <source>
        <tissue evidence="1">Skin</tissue>
    </source>
</reference>
<proteinExistence type="predicted"/>
<dbReference type="AlphaFoldDB" id="A0A0B7BAD3"/>
<dbReference type="EMBL" id="HACG01042406">
    <property type="protein sequence ID" value="CEK89271.1"/>
    <property type="molecule type" value="Transcribed_RNA"/>
</dbReference>
<sequence>MLDIVVDKSASKGLSLTGTKNIEVIVISKKQSGKQHHGDESSIETIKAVLNT</sequence>